<dbReference type="Pfam" id="PF00067">
    <property type="entry name" value="p450"/>
    <property type="match status" value="1"/>
</dbReference>
<dbReference type="AlphaFoldDB" id="A0A7J7M6R1"/>
<evidence type="ECO:0000256" key="2">
    <source>
        <dbReference type="ARBA" id="ARBA00004167"/>
    </source>
</evidence>
<keyword evidence="9 12" id="KW-0408">Iron</keyword>
<accession>A0A7J7M6R1</accession>
<evidence type="ECO:0000256" key="9">
    <source>
        <dbReference type="ARBA" id="ARBA00023004"/>
    </source>
</evidence>
<evidence type="ECO:0000256" key="7">
    <source>
        <dbReference type="ARBA" id="ARBA00022989"/>
    </source>
</evidence>
<dbReference type="GO" id="GO:0016705">
    <property type="term" value="F:oxidoreductase activity, acting on paired donors, with incorporation or reduction of molecular oxygen"/>
    <property type="evidence" value="ECO:0007669"/>
    <property type="project" value="InterPro"/>
</dbReference>
<reference evidence="14 15" key="1">
    <citation type="journal article" date="2020" name="IScience">
        <title>Genome Sequencing of the Endangered Kingdonia uniflora (Circaeasteraceae, Ranunculales) Reveals Potential Mechanisms of Evolutionary Specialization.</title>
        <authorList>
            <person name="Sun Y."/>
            <person name="Deng T."/>
            <person name="Zhang A."/>
            <person name="Moore M.J."/>
            <person name="Landis J.B."/>
            <person name="Lin N."/>
            <person name="Zhang H."/>
            <person name="Zhang X."/>
            <person name="Huang J."/>
            <person name="Zhang X."/>
            <person name="Sun H."/>
            <person name="Wang H."/>
        </authorList>
    </citation>
    <scope>NUCLEOTIDE SEQUENCE [LARGE SCALE GENOMIC DNA]</scope>
    <source>
        <strain evidence="14">TB1705</strain>
        <tissue evidence="14">Leaf</tissue>
    </source>
</reference>
<evidence type="ECO:0000256" key="10">
    <source>
        <dbReference type="ARBA" id="ARBA00023033"/>
    </source>
</evidence>
<dbReference type="InterPro" id="IPR001128">
    <property type="entry name" value="Cyt_P450"/>
</dbReference>
<evidence type="ECO:0000256" key="6">
    <source>
        <dbReference type="ARBA" id="ARBA00022723"/>
    </source>
</evidence>
<dbReference type="PRINTS" id="PR00385">
    <property type="entry name" value="P450"/>
</dbReference>
<dbReference type="InterPro" id="IPR036396">
    <property type="entry name" value="Cyt_P450_sf"/>
</dbReference>
<dbReference type="GO" id="GO:0004497">
    <property type="term" value="F:monooxygenase activity"/>
    <property type="evidence" value="ECO:0007669"/>
    <property type="project" value="UniProtKB-KW"/>
</dbReference>
<evidence type="ECO:0000256" key="11">
    <source>
        <dbReference type="ARBA" id="ARBA00023136"/>
    </source>
</evidence>
<dbReference type="PANTHER" id="PTHR47953">
    <property type="entry name" value="OS08G0105600 PROTEIN"/>
    <property type="match status" value="1"/>
</dbReference>
<feature type="binding site" description="axial binding residue" evidence="12">
    <location>
        <position position="127"/>
    </location>
    <ligand>
        <name>heme</name>
        <dbReference type="ChEBI" id="CHEBI:30413"/>
    </ligand>
    <ligandPart>
        <name>Fe</name>
        <dbReference type="ChEBI" id="CHEBI:18248"/>
    </ligandPart>
</feature>
<evidence type="ECO:0008006" key="16">
    <source>
        <dbReference type="Google" id="ProtNLM"/>
    </source>
</evidence>
<dbReference type="GO" id="GO:0005506">
    <property type="term" value="F:iron ion binding"/>
    <property type="evidence" value="ECO:0007669"/>
    <property type="project" value="InterPro"/>
</dbReference>
<comment type="similarity">
    <text evidence="3 13">Belongs to the cytochrome P450 family.</text>
</comment>
<comment type="caution">
    <text evidence="14">The sequence shown here is derived from an EMBL/GenBank/DDBJ whole genome shotgun (WGS) entry which is preliminary data.</text>
</comment>
<keyword evidence="5" id="KW-0812">Transmembrane</keyword>
<dbReference type="GO" id="GO:0016020">
    <property type="term" value="C:membrane"/>
    <property type="evidence" value="ECO:0007669"/>
    <property type="project" value="UniProtKB-SubCell"/>
</dbReference>
<dbReference type="OrthoDB" id="2789670at2759"/>
<dbReference type="Gene3D" id="1.10.630.10">
    <property type="entry name" value="Cytochrome P450"/>
    <property type="match status" value="1"/>
</dbReference>
<dbReference type="EMBL" id="JACGCM010001734">
    <property type="protein sequence ID" value="KAF6150500.1"/>
    <property type="molecule type" value="Genomic_DNA"/>
</dbReference>
<comment type="cofactor">
    <cofactor evidence="1 12">
        <name>heme</name>
        <dbReference type="ChEBI" id="CHEBI:30413"/>
    </cofactor>
</comment>
<dbReference type="InterPro" id="IPR017972">
    <property type="entry name" value="Cyt_P450_CS"/>
</dbReference>
<dbReference type="PRINTS" id="PR00465">
    <property type="entry name" value="EP450IV"/>
</dbReference>
<evidence type="ECO:0000313" key="14">
    <source>
        <dbReference type="EMBL" id="KAF6150500.1"/>
    </source>
</evidence>
<keyword evidence="10 13" id="KW-0503">Monooxygenase</keyword>
<evidence type="ECO:0000256" key="8">
    <source>
        <dbReference type="ARBA" id="ARBA00023002"/>
    </source>
</evidence>
<comment type="subcellular location">
    <subcellularLocation>
        <location evidence="2">Membrane</location>
        <topology evidence="2">Single-pass membrane protein</topology>
    </subcellularLocation>
</comment>
<keyword evidence="7" id="KW-1133">Transmembrane helix</keyword>
<organism evidence="14 15">
    <name type="scientific">Kingdonia uniflora</name>
    <dbReference type="NCBI Taxonomy" id="39325"/>
    <lineage>
        <taxon>Eukaryota</taxon>
        <taxon>Viridiplantae</taxon>
        <taxon>Streptophyta</taxon>
        <taxon>Embryophyta</taxon>
        <taxon>Tracheophyta</taxon>
        <taxon>Spermatophyta</taxon>
        <taxon>Magnoliopsida</taxon>
        <taxon>Ranunculales</taxon>
        <taxon>Circaeasteraceae</taxon>
        <taxon>Kingdonia</taxon>
    </lineage>
</organism>
<proteinExistence type="inferred from homology"/>
<dbReference type="InterPro" id="IPR002403">
    <property type="entry name" value="Cyt_P450_E_grp-IV"/>
</dbReference>
<dbReference type="PANTHER" id="PTHR47953:SF19">
    <property type="entry name" value="OS06G0641600 PROTEIN"/>
    <property type="match status" value="1"/>
</dbReference>
<keyword evidence="11" id="KW-0472">Membrane</keyword>
<dbReference type="GO" id="GO:0020037">
    <property type="term" value="F:heme binding"/>
    <property type="evidence" value="ECO:0007669"/>
    <property type="project" value="InterPro"/>
</dbReference>
<gene>
    <name evidence="14" type="ORF">GIB67_030301</name>
</gene>
<dbReference type="PROSITE" id="PS00086">
    <property type="entry name" value="CYTOCHROME_P450"/>
    <property type="match status" value="1"/>
</dbReference>
<keyword evidence="6 12" id="KW-0479">Metal-binding</keyword>
<keyword evidence="8 13" id="KW-0560">Oxidoreductase</keyword>
<sequence length="146" mass="17084">MSELMKNPREMEKAQAEVRVVFMGKVDIDEADFHKLTYLKLVIKETLRLHHPAPLLISRECRERCEIDRYEIPTKTKVIVNAWAIGRDLEHWKESENFKPERFDGGDIDYKRTNFEFITFGAGRRMCPGILFGIANVELPLGQLLY</sequence>
<evidence type="ECO:0000256" key="4">
    <source>
        <dbReference type="ARBA" id="ARBA00022617"/>
    </source>
</evidence>
<evidence type="ECO:0000313" key="15">
    <source>
        <dbReference type="Proteomes" id="UP000541444"/>
    </source>
</evidence>
<keyword evidence="4 12" id="KW-0349">Heme</keyword>
<dbReference type="InterPro" id="IPR052306">
    <property type="entry name" value="CYP450_71D"/>
</dbReference>
<evidence type="ECO:0000256" key="5">
    <source>
        <dbReference type="ARBA" id="ARBA00022692"/>
    </source>
</evidence>
<dbReference type="SUPFAM" id="SSF48264">
    <property type="entry name" value="Cytochrome P450"/>
    <property type="match status" value="1"/>
</dbReference>
<dbReference type="GO" id="GO:0044550">
    <property type="term" value="P:secondary metabolite biosynthetic process"/>
    <property type="evidence" value="ECO:0007669"/>
    <property type="project" value="UniProtKB-ARBA"/>
</dbReference>
<name>A0A7J7M6R1_9MAGN</name>
<keyword evidence="15" id="KW-1185">Reference proteome</keyword>
<protein>
    <recommendedName>
        <fullName evidence="16">Cytochrome P450</fullName>
    </recommendedName>
</protein>
<evidence type="ECO:0000256" key="12">
    <source>
        <dbReference type="PIRSR" id="PIRSR602403-1"/>
    </source>
</evidence>
<evidence type="ECO:0000256" key="3">
    <source>
        <dbReference type="ARBA" id="ARBA00010617"/>
    </source>
</evidence>
<evidence type="ECO:0000256" key="13">
    <source>
        <dbReference type="RuleBase" id="RU000461"/>
    </source>
</evidence>
<evidence type="ECO:0000256" key="1">
    <source>
        <dbReference type="ARBA" id="ARBA00001971"/>
    </source>
</evidence>
<dbReference type="Proteomes" id="UP000541444">
    <property type="component" value="Unassembled WGS sequence"/>
</dbReference>